<feature type="region of interest" description="Disordered" evidence="3">
    <location>
        <begin position="998"/>
        <end position="1115"/>
    </location>
</feature>
<dbReference type="EMBL" id="JANAWD010000689">
    <property type="protein sequence ID" value="KAJ3476603.1"/>
    <property type="molecule type" value="Genomic_DNA"/>
</dbReference>
<dbReference type="Proteomes" id="UP001212997">
    <property type="component" value="Unassembled WGS sequence"/>
</dbReference>
<name>A0AAD5USG1_9APHY</name>
<evidence type="ECO:0000256" key="2">
    <source>
        <dbReference type="ARBA" id="ARBA00022737"/>
    </source>
</evidence>
<keyword evidence="1" id="KW-0880">Kelch repeat</keyword>
<dbReference type="GO" id="GO:0005739">
    <property type="term" value="C:mitochondrion"/>
    <property type="evidence" value="ECO:0007669"/>
    <property type="project" value="TreeGrafter"/>
</dbReference>
<feature type="region of interest" description="Disordered" evidence="3">
    <location>
        <begin position="470"/>
        <end position="496"/>
    </location>
</feature>
<comment type="caution">
    <text evidence="4">The sequence shown here is derived from an EMBL/GenBank/DDBJ whole genome shotgun (WGS) entry which is preliminary data.</text>
</comment>
<keyword evidence="5" id="KW-1185">Reference proteome</keyword>
<feature type="region of interest" description="Disordered" evidence="3">
    <location>
        <begin position="939"/>
        <end position="979"/>
    </location>
</feature>
<evidence type="ECO:0000313" key="4">
    <source>
        <dbReference type="EMBL" id="KAJ3476603.1"/>
    </source>
</evidence>
<feature type="compositionally biased region" description="Polar residues" evidence="3">
    <location>
        <begin position="958"/>
        <end position="979"/>
    </location>
</feature>
<dbReference type="PANTHER" id="PTHR43503">
    <property type="entry name" value="MCG48959-RELATED"/>
    <property type="match status" value="1"/>
</dbReference>
<keyword evidence="2" id="KW-0677">Repeat</keyword>
<feature type="compositionally biased region" description="Polar residues" evidence="3">
    <location>
        <begin position="741"/>
        <end position="757"/>
    </location>
</feature>
<feature type="compositionally biased region" description="Pro residues" evidence="3">
    <location>
        <begin position="473"/>
        <end position="482"/>
    </location>
</feature>
<dbReference type="GO" id="GO:0005829">
    <property type="term" value="C:cytosol"/>
    <property type="evidence" value="ECO:0007669"/>
    <property type="project" value="TreeGrafter"/>
</dbReference>
<gene>
    <name evidence="4" type="ORF">NLI96_g11044</name>
</gene>
<feature type="region of interest" description="Disordered" evidence="3">
    <location>
        <begin position="807"/>
        <end position="888"/>
    </location>
</feature>
<evidence type="ECO:0000256" key="1">
    <source>
        <dbReference type="ARBA" id="ARBA00022441"/>
    </source>
</evidence>
<proteinExistence type="predicted"/>
<feature type="compositionally biased region" description="Low complexity" evidence="3">
    <location>
        <begin position="632"/>
        <end position="643"/>
    </location>
</feature>
<organism evidence="4 5">
    <name type="scientific">Meripilus lineatus</name>
    <dbReference type="NCBI Taxonomy" id="2056292"/>
    <lineage>
        <taxon>Eukaryota</taxon>
        <taxon>Fungi</taxon>
        <taxon>Dikarya</taxon>
        <taxon>Basidiomycota</taxon>
        <taxon>Agaricomycotina</taxon>
        <taxon>Agaricomycetes</taxon>
        <taxon>Polyporales</taxon>
        <taxon>Meripilaceae</taxon>
        <taxon>Meripilus</taxon>
    </lineage>
</organism>
<dbReference type="Gene3D" id="3.30.710.10">
    <property type="entry name" value="Potassium Channel Kv1.1, Chain A"/>
    <property type="match status" value="1"/>
</dbReference>
<protein>
    <recommendedName>
        <fullName evidence="6">Galactose oxidase</fullName>
    </recommendedName>
</protein>
<dbReference type="InterPro" id="IPR011333">
    <property type="entry name" value="SKP1/BTB/POZ_sf"/>
</dbReference>
<feature type="compositionally biased region" description="Low complexity" evidence="3">
    <location>
        <begin position="863"/>
        <end position="888"/>
    </location>
</feature>
<reference evidence="4" key="1">
    <citation type="submission" date="2022-07" db="EMBL/GenBank/DDBJ databases">
        <title>Genome Sequence of Physisporinus lineatus.</title>
        <authorList>
            <person name="Buettner E."/>
        </authorList>
    </citation>
    <scope>NUCLEOTIDE SEQUENCE</scope>
    <source>
        <strain evidence="4">VT162</strain>
    </source>
</reference>
<dbReference type="PANTHER" id="PTHR43503:SF2">
    <property type="entry name" value="NEGATIVE REGULATOR OF SPORULATION MDS3-RELATED"/>
    <property type="match status" value="1"/>
</dbReference>
<evidence type="ECO:0008006" key="6">
    <source>
        <dbReference type="Google" id="ProtNLM"/>
    </source>
</evidence>
<dbReference type="AlphaFoldDB" id="A0AAD5USG1"/>
<evidence type="ECO:0000313" key="5">
    <source>
        <dbReference type="Proteomes" id="UP001212997"/>
    </source>
</evidence>
<dbReference type="SUPFAM" id="SSF117281">
    <property type="entry name" value="Kelch motif"/>
    <property type="match status" value="2"/>
</dbReference>
<feature type="compositionally biased region" description="Low complexity" evidence="3">
    <location>
        <begin position="1052"/>
        <end position="1079"/>
    </location>
</feature>
<dbReference type="Pfam" id="PF24681">
    <property type="entry name" value="Kelch_KLHDC2_KLHL20_DRC7"/>
    <property type="match status" value="1"/>
</dbReference>
<feature type="region of interest" description="Disordered" evidence="3">
    <location>
        <begin position="593"/>
        <end position="679"/>
    </location>
</feature>
<feature type="compositionally biased region" description="Acidic residues" evidence="3">
    <location>
        <begin position="846"/>
        <end position="856"/>
    </location>
</feature>
<feature type="compositionally biased region" description="Low complexity" evidence="3">
    <location>
        <begin position="939"/>
        <end position="957"/>
    </location>
</feature>
<dbReference type="Gene3D" id="2.120.10.80">
    <property type="entry name" value="Kelch-type beta propeller"/>
    <property type="match status" value="2"/>
</dbReference>
<accession>A0AAD5USG1</accession>
<dbReference type="GO" id="GO:0045454">
    <property type="term" value="P:cell redox homeostasis"/>
    <property type="evidence" value="ECO:0007669"/>
    <property type="project" value="TreeGrafter"/>
</dbReference>
<feature type="compositionally biased region" description="Basic and acidic residues" evidence="3">
    <location>
        <begin position="1026"/>
        <end position="1045"/>
    </location>
</feature>
<feature type="compositionally biased region" description="Low complexity" evidence="3">
    <location>
        <begin position="813"/>
        <end position="828"/>
    </location>
</feature>
<evidence type="ECO:0000256" key="3">
    <source>
        <dbReference type="SAM" id="MobiDB-lite"/>
    </source>
</evidence>
<feature type="region of interest" description="Disordered" evidence="3">
    <location>
        <begin position="700"/>
        <end position="771"/>
    </location>
</feature>
<sequence length="1184" mass="129936">MYPIADLTAFCRRTTGDVPPKLVGASTTIVGSKLYLYGGRLVAERRMVSDVYIFDLETFKWDKLDQSTDEEVPQARYFHSADSWCNHLIIFGGMAIQPHSDNPEDLCVLNDVRLFDLATHRWLPASGEISPNAYVPKARYAHLSSVTSNRLFIIGGQDLNNVWLDDIHVYDLTLRKWVQRRDYPRHCGTYRSVAVTADKRVRLPQDEARNTQSHKLGPPGSRFIAEGGPPNTADATPTDALMHLPYSTPPTDEYPCDIYLFSNYNFTDVQRELEVFSPLPNSDFTISDRSSAMTGNAFPPGLRFPTGAILGTHFIIAGTYLSQTYQSFSVWTLDLVSMTWSRIDPGSALSGSWFRSCLWPEANKFLIFGNRHGNLVEDYNRRLLSWDHIAVIDLEAFGIYSPPPLLLDIPMQELGLAALEEGVLADFEIICDDGRKIPVSRKLLEDRWPWFKEQRKIFIQAAARALEAIPSVSSPPPLPELPPGSDQEPRPDPRLTPRAFQLSEPYPISLALMQYFYSMALITPLQHAPAVLSQLLLLSSTYNLPHLQSLVKHAMHRALTFATSVGIYGVSTLCNCRSLQIRALRVVMAYSQKRPTGNRSRGDRDGANGANGSGGRSHQPPQGDGSRGSSGGSDRAPGAARPRGMSDASYLRGPMDSAGGNENAVRRGFTNGHAAPPPPIDIQAALAQLWATRPRGLSDASHLLHRPTDSVESGRTVTPGGVGARNKASGSKDDDDVVTPLPSQSQIRSRTRSLNSRSPPPASFLHRKPTILRHGAVQRRASVVSLKTEEDIQAVAEMMDLVEIGDPSQVADQQQQQQQQSQPSQQSQRNLQGSGGIPTPILVADDGADSDIDNFDDLERPDSYYVGSSSSPASSSYPTSPASFSGSSMSHYFETDPIIGEYCDTAHLSPPQSPFPAFHLPMPKTHLSWDSLSDLPSLKSSASNSSLSTNSISRPSSMQHHLNVSPSTSYLPTPVDTSPRVQPLDVIAEVRISEEQSPTTIRYPVSPGKRSFIPLSGEDSEQATLRARDHLRERRGLPETLKLETSDPITIRQGPRSPAPSSGGDSSSSHQSPRQGSGSAFSRLFNKGSYEGKKLHKTSSHTKSNESFNPADHSESMLDISLSKAEEKKRKKELAKLRTEQLAIELKEKAKKRAAEIAAARAARGPKKATAWEEGGGMWGTGYL</sequence>
<dbReference type="InterPro" id="IPR015915">
    <property type="entry name" value="Kelch-typ_b-propeller"/>
</dbReference>